<evidence type="ECO:0000256" key="1">
    <source>
        <dbReference type="SAM" id="MobiDB-lite"/>
    </source>
</evidence>
<comment type="caution">
    <text evidence="2">The sequence shown here is derived from an EMBL/GenBank/DDBJ whole genome shotgun (WGS) entry which is preliminary data.</text>
</comment>
<feature type="compositionally biased region" description="Basic and acidic residues" evidence="1">
    <location>
        <begin position="100"/>
        <end position="109"/>
    </location>
</feature>
<feature type="region of interest" description="Disordered" evidence="1">
    <location>
        <begin position="73"/>
        <end position="145"/>
    </location>
</feature>
<gene>
    <name evidence="2" type="ORF">F1559_003635</name>
</gene>
<proteinExistence type="predicted"/>
<keyword evidence="3" id="KW-1185">Reference proteome</keyword>
<protein>
    <submittedName>
        <fullName evidence="2">Uncharacterized protein</fullName>
    </submittedName>
</protein>
<dbReference type="OrthoDB" id="10636226at2759"/>
<evidence type="ECO:0000313" key="3">
    <source>
        <dbReference type="Proteomes" id="UP000530660"/>
    </source>
</evidence>
<feature type="compositionally biased region" description="Basic and acidic residues" evidence="1">
    <location>
        <begin position="84"/>
        <end position="94"/>
    </location>
</feature>
<dbReference type="EMBL" id="VWRR01000013">
    <property type="protein sequence ID" value="KAF6001801.1"/>
    <property type="molecule type" value="Genomic_DNA"/>
</dbReference>
<dbReference type="Proteomes" id="UP000530660">
    <property type="component" value="Unassembled WGS sequence"/>
</dbReference>
<dbReference type="AlphaFoldDB" id="A0A7J7IHK7"/>
<evidence type="ECO:0000313" key="2">
    <source>
        <dbReference type="EMBL" id="KAF6001801.1"/>
    </source>
</evidence>
<organism evidence="2 3">
    <name type="scientific">Cyanidiococcus yangmingshanensis</name>
    <dbReference type="NCBI Taxonomy" id="2690220"/>
    <lineage>
        <taxon>Eukaryota</taxon>
        <taxon>Rhodophyta</taxon>
        <taxon>Bangiophyceae</taxon>
        <taxon>Cyanidiales</taxon>
        <taxon>Cyanidiaceae</taxon>
        <taxon>Cyanidiococcus</taxon>
    </lineage>
</organism>
<reference evidence="2 3" key="1">
    <citation type="journal article" date="2020" name="J. Phycol.">
        <title>Comparative genome analysis reveals Cyanidiococcus gen. nov., a new extremophilic red algal genus sister to Cyanidioschyzon (Cyanidioschyzonaceae, Rhodophyta).</title>
        <authorList>
            <person name="Liu S.-L."/>
            <person name="Chiang Y.-R."/>
            <person name="Yoon H.S."/>
            <person name="Fu H.-Y."/>
        </authorList>
    </citation>
    <scope>NUCLEOTIDE SEQUENCE [LARGE SCALE GENOMIC DNA]</scope>
    <source>
        <strain evidence="2 3">THAL066</strain>
    </source>
</reference>
<accession>A0A7J7IHK7</accession>
<name>A0A7J7IHK7_9RHOD</name>
<sequence length="145" mass="15845">MAFVQVPGHSYLLKRAKVSASFGDRRVLKCCERRQAGNTGDSVGLTRRESIRRFGLALLLALGVVSPRSTAAAPLVLNPFAGNKSERAPKGKKEQKSKRNKSEAREPPKSKKSPTGSLSQEDQEDIDELTKRLMTRNPGSEPTGK</sequence>